<comment type="caution">
    <text evidence="1">The sequence shown here is derived from an EMBL/GenBank/DDBJ whole genome shotgun (WGS) entry which is preliminary data.</text>
</comment>
<accession>A0A1Y3PMX6</accession>
<reference evidence="2" key="1">
    <citation type="submission" date="2016-06" db="EMBL/GenBank/DDBJ databases">
        <authorList>
            <person name="Nascimento L."/>
            <person name="Pereira R.V."/>
            <person name="Martins L.F."/>
            <person name="Quaggio R.B."/>
            <person name="Silva A.M."/>
            <person name="Setubal J.C."/>
        </authorList>
    </citation>
    <scope>NUCLEOTIDE SEQUENCE [LARGE SCALE GENOMIC DNA]</scope>
</reference>
<proteinExistence type="predicted"/>
<evidence type="ECO:0000313" key="2">
    <source>
        <dbReference type="Proteomes" id="UP000196475"/>
    </source>
</evidence>
<dbReference type="Proteomes" id="UP000196475">
    <property type="component" value="Unassembled WGS sequence"/>
</dbReference>
<organism evidence="1 2">
    <name type="scientific">Bacillus thermozeamaize</name>
    <dbReference type="NCBI Taxonomy" id="230954"/>
    <lineage>
        <taxon>Bacteria</taxon>
        <taxon>Bacillati</taxon>
        <taxon>Bacillota</taxon>
        <taxon>Bacilli</taxon>
        <taxon>Bacillales</taxon>
        <taxon>Bacillaceae</taxon>
        <taxon>Bacillus</taxon>
    </lineage>
</organism>
<gene>
    <name evidence="1" type="ORF">BAA01_14045</name>
</gene>
<name>A0A1Y3PMX6_9BACI</name>
<protein>
    <submittedName>
        <fullName evidence="1">Uncharacterized protein</fullName>
    </submittedName>
</protein>
<dbReference type="EMBL" id="LZRT01000056">
    <property type="protein sequence ID" value="OUM88755.1"/>
    <property type="molecule type" value="Genomic_DNA"/>
</dbReference>
<dbReference type="AlphaFoldDB" id="A0A1Y3PMX6"/>
<sequence length="83" mass="9552">MSRHILKPYELTQLAPGETVELAEEMFPADVYRFHVRLNRNQQKTFDPNSYIDCQREGHRLKITNITGSPVFVSVEEADSAQS</sequence>
<evidence type="ECO:0000313" key="1">
    <source>
        <dbReference type="EMBL" id="OUM88755.1"/>
    </source>
</evidence>